<feature type="domain" description="NB-ARC" evidence="3">
    <location>
        <begin position="110"/>
        <end position="232"/>
    </location>
</feature>
<organism evidence="4 5">
    <name type="scientific">Corchorus capsularis</name>
    <name type="common">Jute</name>
    <dbReference type="NCBI Taxonomy" id="210143"/>
    <lineage>
        <taxon>Eukaryota</taxon>
        <taxon>Viridiplantae</taxon>
        <taxon>Streptophyta</taxon>
        <taxon>Embryophyta</taxon>
        <taxon>Tracheophyta</taxon>
        <taxon>Spermatophyta</taxon>
        <taxon>Magnoliopsida</taxon>
        <taxon>eudicotyledons</taxon>
        <taxon>Gunneridae</taxon>
        <taxon>Pentapetalae</taxon>
        <taxon>rosids</taxon>
        <taxon>malvids</taxon>
        <taxon>Malvales</taxon>
        <taxon>Malvaceae</taxon>
        <taxon>Grewioideae</taxon>
        <taxon>Apeibeae</taxon>
        <taxon>Corchorus</taxon>
    </lineage>
</organism>
<proteinExistence type="predicted"/>
<dbReference type="SUPFAM" id="SSF52540">
    <property type="entry name" value="P-loop containing nucleoside triphosphate hydrolases"/>
    <property type="match status" value="1"/>
</dbReference>
<feature type="compositionally biased region" description="Basic and acidic residues" evidence="2">
    <location>
        <begin position="45"/>
        <end position="62"/>
    </location>
</feature>
<evidence type="ECO:0000259" key="3">
    <source>
        <dbReference type="Pfam" id="PF00931"/>
    </source>
</evidence>
<dbReference type="Gramene" id="OMO87802">
    <property type="protein sequence ID" value="OMO87802"/>
    <property type="gene ID" value="CCACVL1_08754"/>
</dbReference>
<keyword evidence="5" id="KW-1185">Reference proteome</keyword>
<sequence length="356" mass="38844">MGSVRRKSAPLPEALYDKFLETLPNEDETPSTLGLDKVLSYCKKERVGESSEGSEHSTKSSDGDQSLNAGAGTEKSFNEEETKEFLRKIYEPVDSSKIPLSELEEPKPKSNSMEMVVRRMLKHLGVEEEIVNSISNVQKLPGLLYALHLQLKGKRYLILLDDVREEDEYYGKLVSCLRNGHGFPTGHGGVVIVTSRKEESVTKMVEKQNLHLHRLVPISDPESCWPIYQNMALGYVKTKDTDPKEVKDELKNKCGGLPLAARIMGEEGSKEASATSKVGPKETLTASKDGQKNQAPVISEDGPNPKEASTASKDVVSAGDGDGPEEESAVSKDGSSQASTASTKPDLQPETNQNQA</sequence>
<evidence type="ECO:0000313" key="5">
    <source>
        <dbReference type="Proteomes" id="UP000188268"/>
    </source>
</evidence>
<dbReference type="PANTHER" id="PTHR36766">
    <property type="entry name" value="PLANT BROAD-SPECTRUM MILDEW RESISTANCE PROTEIN RPW8"/>
    <property type="match status" value="1"/>
</dbReference>
<accession>A0A1R3IYZ0</accession>
<protein>
    <submittedName>
        <fullName evidence="4">Disease resistance protein</fullName>
    </submittedName>
</protein>
<evidence type="ECO:0000313" key="4">
    <source>
        <dbReference type="EMBL" id="OMO87802.1"/>
    </source>
</evidence>
<evidence type="ECO:0000256" key="1">
    <source>
        <dbReference type="ARBA" id="ARBA00022821"/>
    </source>
</evidence>
<evidence type="ECO:0000256" key="2">
    <source>
        <dbReference type="SAM" id="MobiDB-lite"/>
    </source>
</evidence>
<gene>
    <name evidence="4" type="ORF">CCACVL1_08754</name>
</gene>
<feature type="region of interest" description="Disordered" evidence="2">
    <location>
        <begin position="265"/>
        <end position="356"/>
    </location>
</feature>
<feature type="region of interest" description="Disordered" evidence="2">
    <location>
        <begin position="45"/>
        <end position="80"/>
    </location>
</feature>
<dbReference type="Pfam" id="PF00931">
    <property type="entry name" value="NB-ARC"/>
    <property type="match status" value="1"/>
</dbReference>
<dbReference type="Proteomes" id="UP000188268">
    <property type="component" value="Unassembled WGS sequence"/>
</dbReference>
<dbReference type="InterPro" id="IPR002182">
    <property type="entry name" value="NB-ARC"/>
</dbReference>
<dbReference type="GO" id="GO:0006952">
    <property type="term" value="P:defense response"/>
    <property type="evidence" value="ECO:0007669"/>
    <property type="project" value="UniProtKB-KW"/>
</dbReference>
<reference evidence="4 5" key="1">
    <citation type="submission" date="2013-09" db="EMBL/GenBank/DDBJ databases">
        <title>Corchorus capsularis genome sequencing.</title>
        <authorList>
            <person name="Alam M."/>
            <person name="Haque M.S."/>
            <person name="Islam M.S."/>
            <person name="Emdad E.M."/>
            <person name="Islam M.M."/>
            <person name="Ahmed B."/>
            <person name="Halim A."/>
            <person name="Hossen Q.M.M."/>
            <person name="Hossain M.Z."/>
            <person name="Ahmed R."/>
            <person name="Khan M.M."/>
            <person name="Islam R."/>
            <person name="Rashid M.M."/>
            <person name="Khan S.A."/>
            <person name="Rahman M.S."/>
            <person name="Alam M."/>
        </authorList>
    </citation>
    <scope>NUCLEOTIDE SEQUENCE [LARGE SCALE GENOMIC DNA]</scope>
    <source>
        <strain evidence="5">cv. CVL-1</strain>
        <tissue evidence="4">Whole seedling</tissue>
    </source>
</reference>
<dbReference type="PANTHER" id="PTHR36766:SF70">
    <property type="entry name" value="DISEASE RESISTANCE PROTEIN RGA4"/>
    <property type="match status" value="1"/>
</dbReference>
<dbReference type="OrthoDB" id="1900634at2759"/>
<dbReference type="PRINTS" id="PR00364">
    <property type="entry name" value="DISEASERSIST"/>
</dbReference>
<comment type="caution">
    <text evidence="4">The sequence shown here is derived from an EMBL/GenBank/DDBJ whole genome shotgun (WGS) entry which is preliminary data.</text>
</comment>
<dbReference type="OMA" id="NEGPIQA"/>
<dbReference type="Gene3D" id="3.40.50.300">
    <property type="entry name" value="P-loop containing nucleotide triphosphate hydrolases"/>
    <property type="match status" value="1"/>
</dbReference>
<dbReference type="InterPro" id="IPR027417">
    <property type="entry name" value="P-loop_NTPase"/>
</dbReference>
<dbReference type="EMBL" id="AWWV01009151">
    <property type="protein sequence ID" value="OMO87802.1"/>
    <property type="molecule type" value="Genomic_DNA"/>
</dbReference>
<dbReference type="AlphaFoldDB" id="A0A1R3IYZ0"/>
<dbReference type="STRING" id="210143.A0A1R3IYZ0"/>
<keyword evidence="1" id="KW-0611">Plant defense</keyword>
<dbReference type="GO" id="GO:0043531">
    <property type="term" value="F:ADP binding"/>
    <property type="evidence" value="ECO:0007669"/>
    <property type="project" value="InterPro"/>
</dbReference>
<feature type="compositionally biased region" description="Polar residues" evidence="2">
    <location>
        <begin position="333"/>
        <end position="356"/>
    </location>
</feature>
<feature type="compositionally biased region" description="Polar residues" evidence="2">
    <location>
        <begin position="284"/>
        <end position="296"/>
    </location>
</feature>
<name>A0A1R3IYZ0_COCAP</name>